<proteinExistence type="predicted"/>
<dbReference type="EMBL" id="JAINUF010000018">
    <property type="protein sequence ID" value="KAJ8338366.1"/>
    <property type="molecule type" value="Genomic_DNA"/>
</dbReference>
<comment type="caution">
    <text evidence="1">The sequence shown here is derived from an EMBL/GenBank/DDBJ whole genome shotgun (WGS) entry which is preliminary data.</text>
</comment>
<organism evidence="1 2">
    <name type="scientific">Synaphobranchus kaupii</name>
    <name type="common">Kaup's arrowtooth eel</name>
    <dbReference type="NCBI Taxonomy" id="118154"/>
    <lineage>
        <taxon>Eukaryota</taxon>
        <taxon>Metazoa</taxon>
        <taxon>Chordata</taxon>
        <taxon>Craniata</taxon>
        <taxon>Vertebrata</taxon>
        <taxon>Euteleostomi</taxon>
        <taxon>Actinopterygii</taxon>
        <taxon>Neopterygii</taxon>
        <taxon>Teleostei</taxon>
        <taxon>Anguilliformes</taxon>
        <taxon>Synaphobranchidae</taxon>
        <taxon>Synaphobranchus</taxon>
    </lineage>
</organism>
<evidence type="ECO:0000313" key="2">
    <source>
        <dbReference type="Proteomes" id="UP001152622"/>
    </source>
</evidence>
<evidence type="ECO:0000313" key="1">
    <source>
        <dbReference type="EMBL" id="KAJ8338366.1"/>
    </source>
</evidence>
<name>A0A9Q1EGE3_SYNKA</name>
<reference evidence="1" key="1">
    <citation type="journal article" date="2023" name="Science">
        <title>Genome structures resolve the early diversification of teleost fishes.</title>
        <authorList>
            <person name="Parey E."/>
            <person name="Louis A."/>
            <person name="Montfort J."/>
            <person name="Bouchez O."/>
            <person name="Roques C."/>
            <person name="Iampietro C."/>
            <person name="Lluch J."/>
            <person name="Castinel A."/>
            <person name="Donnadieu C."/>
            <person name="Desvignes T."/>
            <person name="Floi Bucao C."/>
            <person name="Jouanno E."/>
            <person name="Wen M."/>
            <person name="Mejri S."/>
            <person name="Dirks R."/>
            <person name="Jansen H."/>
            <person name="Henkel C."/>
            <person name="Chen W.J."/>
            <person name="Zahm M."/>
            <person name="Cabau C."/>
            <person name="Klopp C."/>
            <person name="Thompson A.W."/>
            <person name="Robinson-Rechavi M."/>
            <person name="Braasch I."/>
            <person name="Lecointre G."/>
            <person name="Bobe J."/>
            <person name="Postlethwait J.H."/>
            <person name="Berthelot C."/>
            <person name="Roest Crollius H."/>
            <person name="Guiguen Y."/>
        </authorList>
    </citation>
    <scope>NUCLEOTIDE SEQUENCE</scope>
    <source>
        <strain evidence="1">WJC10195</strain>
    </source>
</reference>
<dbReference type="Proteomes" id="UP001152622">
    <property type="component" value="Chromosome 18"/>
</dbReference>
<gene>
    <name evidence="1" type="ORF">SKAU_G00373320</name>
</gene>
<protein>
    <submittedName>
        <fullName evidence="1">Uncharacterized protein</fullName>
    </submittedName>
</protein>
<accession>A0A9Q1EGE3</accession>
<dbReference type="AlphaFoldDB" id="A0A9Q1EGE3"/>
<sequence>MLVTTCQAIGTRPEASNDRLLGKEARRMCQAQCWDESERAERNEVDSLQNQTVATASLVLSFWVWNRPGVMSCQELPPRSEKKSSCARIRPGAEGKAVSHVEIRLYSNLLQVQ</sequence>
<keyword evidence="2" id="KW-1185">Reference proteome</keyword>